<dbReference type="AlphaFoldDB" id="A0A1I7XQ91"/>
<proteinExistence type="predicted"/>
<dbReference type="Proteomes" id="UP000095283">
    <property type="component" value="Unplaced"/>
</dbReference>
<sequence length="38" mass="4439">MPIIDRARATIHKMTQDGREENGWPPDSSWYLELPTLL</sequence>
<accession>A0A1I7XQ91</accession>
<keyword evidence="1" id="KW-1185">Reference proteome</keyword>
<reference evidence="2" key="1">
    <citation type="submission" date="2016-11" db="UniProtKB">
        <authorList>
            <consortium name="WormBaseParasite"/>
        </authorList>
    </citation>
    <scope>IDENTIFICATION</scope>
</reference>
<dbReference type="WBParaSite" id="Hba_19962">
    <property type="protein sequence ID" value="Hba_19962"/>
    <property type="gene ID" value="Hba_19962"/>
</dbReference>
<evidence type="ECO:0000313" key="1">
    <source>
        <dbReference type="Proteomes" id="UP000095283"/>
    </source>
</evidence>
<name>A0A1I7XQ91_HETBA</name>
<organism evidence="1 2">
    <name type="scientific">Heterorhabditis bacteriophora</name>
    <name type="common">Entomopathogenic nematode worm</name>
    <dbReference type="NCBI Taxonomy" id="37862"/>
    <lineage>
        <taxon>Eukaryota</taxon>
        <taxon>Metazoa</taxon>
        <taxon>Ecdysozoa</taxon>
        <taxon>Nematoda</taxon>
        <taxon>Chromadorea</taxon>
        <taxon>Rhabditida</taxon>
        <taxon>Rhabditina</taxon>
        <taxon>Rhabditomorpha</taxon>
        <taxon>Strongyloidea</taxon>
        <taxon>Heterorhabditidae</taxon>
        <taxon>Heterorhabditis</taxon>
    </lineage>
</organism>
<evidence type="ECO:0000313" key="2">
    <source>
        <dbReference type="WBParaSite" id="Hba_19962"/>
    </source>
</evidence>
<protein>
    <submittedName>
        <fullName evidence="2">Transposase</fullName>
    </submittedName>
</protein>